<dbReference type="AlphaFoldDB" id="A0A078G3G6"/>
<feature type="coiled-coil region" evidence="1">
    <location>
        <begin position="32"/>
        <end position="80"/>
    </location>
</feature>
<dbReference type="Gramene" id="CDY19253">
    <property type="protein sequence ID" value="CDY19253"/>
    <property type="gene ID" value="GSBRNA2T00006568001"/>
</dbReference>
<evidence type="ECO:0000313" key="3">
    <source>
        <dbReference type="EMBL" id="CDY19253.1"/>
    </source>
</evidence>
<organism evidence="3 4">
    <name type="scientific">Brassica napus</name>
    <name type="common">Rape</name>
    <dbReference type="NCBI Taxonomy" id="3708"/>
    <lineage>
        <taxon>Eukaryota</taxon>
        <taxon>Viridiplantae</taxon>
        <taxon>Streptophyta</taxon>
        <taxon>Embryophyta</taxon>
        <taxon>Tracheophyta</taxon>
        <taxon>Spermatophyta</taxon>
        <taxon>Magnoliopsida</taxon>
        <taxon>eudicotyledons</taxon>
        <taxon>Gunneridae</taxon>
        <taxon>Pentapetalae</taxon>
        <taxon>rosids</taxon>
        <taxon>malvids</taxon>
        <taxon>Brassicales</taxon>
        <taxon>Brassicaceae</taxon>
        <taxon>Brassiceae</taxon>
        <taxon>Brassica</taxon>
    </lineage>
</organism>
<sequence length="93" mass="10816">MENDDFLKSGHGGEERHAEMRKLDASHDDPHLDIIRSKLDSIKVEMEEAKEENRRLKSSLSRIKKEFEVLQTQYNQLTMKKKKELASATNLSC</sequence>
<proteinExistence type="predicted"/>
<keyword evidence="4" id="KW-1185">Reference proteome</keyword>
<protein>
    <submittedName>
        <fullName evidence="3">BnaC05g14540D protein</fullName>
    </submittedName>
</protein>
<reference evidence="3 4" key="1">
    <citation type="journal article" date="2014" name="Science">
        <title>Plant genetics. Early allopolyploid evolution in the post-Neolithic Brassica napus oilseed genome.</title>
        <authorList>
            <person name="Chalhoub B."/>
            <person name="Denoeud F."/>
            <person name="Liu S."/>
            <person name="Parkin I.A."/>
            <person name="Tang H."/>
            <person name="Wang X."/>
            <person name="Chiquet J."/>
            <person name="Belcram H."/>
            <person name="Tong C."/>
            <person name="Samans B."/>
            <person name="Correa M."/>
            <person name="Da Silva C."/>
            <person name="Just J."/>
            <person name="Falentin C."/>
            <person name="Koh C.S."/>
            <person name="Le Clainche I."/>
            <person name="Bernard M."/>
            <person name="Bento P."/>
            <person name="Noel B."/>
            <person name="Labadie K."/>
            <person name="Alberti A."/>
            <person name="Charles M."/>
            <person name="Arnaud D."/>
            <person name="Guo H."/>
            <person name="Daviaud C."/>
            <person name="Alamery S."/>
            <person name="Jabbari K."/>
            <person name="Zhao M."/>
            <person name="Edger P.P."/>
            <person name="Chelaifa H."/>
            <person name="Tack D."/>
            <person name="Lassalle G."/>
            <person name="Mestiri I."/>
            <person name="Schnel N."/>
            <person name="Le Paslier M.C."/>
            <person name="Fan G."/>
            <person name="Renault V."/>
            <person name="Bayer P.E."/>
            <person name="Golicz A.A."/>
            <person name="Manoli S."/>
            <person name="Lee T.H."/>
            <person name="Thi V.H."/>
            <person name="Chalabi S."/>
            <person name="Hu Q."/>
            <person name="Fan C."/>
            <person name="Tollenaere R."/>
            <person name="Lu Y."/>
            <person name="Battail C."/>
            <person name="Shen J."/>
            <person name="Sidebottom C.H."/>
            <person name="Wang X."/>
            <person name="Canaguier A."/>
            <person name="Chauveau A."/>
            <person name="Berard A."/>
            <person name="Deniot G."/>
            <person name="Guan M."/>
            <person name="Liu Z."/>
            <person name="Sun F."/>
            <person name="Lim Y.P."/>
            <person name="Lyons E."/>
            <person name="Town C.D."/>
            <person name="Bancroft I."/>
            <person name="Wang X."/>
            <person name="Meng J."/>
            <person name="Ma J."/>
            <person name="Pires J.C."/>
            <person name="King G.J."/>
            <person name="Brunel D."/>
            <person name="Delourme R."/>
            <person name="Renard M."/>
            <person name="Aury J.M."/>
            <person name="Adams K.L."/>
            <person name="Batley J."/>
            <person name="Snowdon R.J."/>
            <person name="Tost J."/>
            <person name="Edwards D."/>
            <person name="Zhou Y."/>
            <person name="Hua W."/>
            <person name="Sharpe A.G."/>
            <person name="Paterson A.H."/>
            <person name="Guan C."/>
            <person name="Wincker P."/>
        </authorList>
    </citation>
    <scope>NUCLEOTIDE SEQUENCE [LARGE SCALE GENOMIC DNA]</scope>
    <source>
        <strain evidence="4">cv. Darmor-bzh</strain>
    </source>
</reference>
<evidence type="ECO:0000256" key="2">
    <source>
        <dbReference type="SAM" id="MobiDB-lite"/>
    </source>
</evidence>
<keyword evidence="1" id="KW-0175">Coiled coil</keyword>
<dbReference type="EMBL" id="LK032093">
    <property type="protein sequence ID" value="CDY19253.1"/>
    <property type="molecule type" value="Genomic_DNA"/>
</dbReference>
<gene>
    <name evidence="3" type="primary">BnaC05g14540D</name>
    <name evidence="3" type="ORF">GSBRNA2T00006568001</name>
</gene>
<name>A0A078G3G6_BRANA</name>
<dbReference type="Proteomes" id="UP000028999">
    <property type="component" value="Unassembled WGS sequence"/>
</dbReference>
<feature type="region of interest" description="Disordered" evidence="2">
    <location>
        <begin position="1"/>
        <end position="29"/>
    </location>
</feature>
<dbReference type="PaxDb" id="3708-A0A078G3G6"/>
<evidence type="ECO:0000313" key="4">
    <source>
        <dbReference type="Proteomes" id="UP000028999"/>
    </source>
</evidence>
<evidence type="ECO:0000256" key="1">
    <source>
        <dbReference type="SAM" id="Coils"/>
    </source>
</evidence>
<accession>A0A078G3G6</accession>